<dbReference type="InterPro" id="IPR000477">
    <property type="entry name" value="RT_dom"/>
</dbReference>
<sequence>MEERRNLVLQSSEDASQYRRLNGRISKSLTRDLRQFNTERIKEAIERSKGSKVFARDLSVGQSQLSKLKTEDGITISSKPKLLEEIEKFHGQLYTSLRLPVNNMAEDPRARLTRHYTEDIPDVSLYEIRMALKQLKNNKAPGDDGITAELLKAGGTPLLDWSGLGININGEYITHLRFADDIVVMAETLEDLGTMLDGLSRASQQVGLKMNMDKTKIMSNVRVAPTPLKVGDSALEVVDEYVYLGQTVQ</sequence>
<reference evidence="2 3" key="1">
    <citation type="submission" date="2024-06" db="EMBL/GenBank/DDBJ databases">
        <title>A chromosome-level genome assembly of beet webworm, Loxostege sticticalis.</title>
        <authorList>
            <person name="Zhang Y."/>
        </authorList>
    </citation>
    <scope>NUCLEOTIDE SEQUENCE [LARGE SCALE GENOMIC DNA]</scope>
    <source>
        <strain evidence="2">AQ026</strain>
        <tissue evidence="2">Whole body</tissue>
    </source>
</reference>
<organism evidence="2 3">
    <name type="scientific">Loxostege sticticalis</name>
    <name type="common">Beet webworm moth</name>
    <dbReference type="NCBI Taxonomy" id="481309"/>
    <lineage>
        <taxon>Eukaryota</taxon>
        <taxon>Metazoa</taxon>
        <taxon>Ecdysozoa</taxon>
        <taxon>Arthropoda</taxon>
        <taxon>Hexapoda</taxon>
        <taxon>Insecta</taxon>
        <taxon>Pterygota</taxon>
        <taxon>Neoptera</taxon>
        <taxon>Endopterygota</taxon>
        <taxon>Lepidoptera</taxon>
        <taxon>Glossata</taxon>
        <taxon>Ditrysia</taxon>
        <taxon>Pyraloidea</taxon>
        <taxon>Crambidae</taxon>
        <taxon>Pyraustinae</taxon>
        <taxon>Loxostege</taxon>
    </lineage>
</organism>
<dbReference type="PANTHER" id="PTHR47027:SF20">
    <property type="entry name" value="REVERSE TRANSCRIPTASE-LIKE PROTEIN WITH RNA-DIRECTED DNA POLYMERASE DOMAIN"/>
    <property type="match status" value="1"/>
</dbReference>
<feature type="domain" description="Reverse transcriptase" evidence="1">
    <location>
        <begin position="173"/>
        <end position="247"/>
    </location>
</feature>
<dbReference type="Proteomes" id="UP001549920">
    <property type="component" value="Unassembled WGS sequence"/>
</dbReference>
<accession>A0ABR3H600</accession>
<gene>
    <name evidence="2" type="ORF">ABMA27_010310</name>
</gene>
<dbReference type="Pfam" id="PF00078">
    <property type="entry name" value="RVT_1"/>
    <property type="match status" value="1"/>
</dbReference>
<evidence type="ECO:0000313" key="3">
    <source>
        <dbReference type="Proteomes" id="UP001549920"/>
    </source>
</evidence>
<proteinExistence type="predicted"/>
<evidence type="ECO:0000259" key="1">
    <source>
        <dbReference type="Pfam" id="PF00078"/>
    </source>
</evidence>
<evidence type="ECO:0000313" key="2">
    <source>
        <dbReference type="EMBL" id="KAL0859995.1"/>
    </source>
</evidence>
<comment type="caution">
    <text evidence="2">The sequence shown here is derived from an EMBL/GenBank/DDBJ whole genome shotgun (WGS) entry which is preliminary data.</text>
</comment>
<dbReference type="EMBL" id="JBEUOH010000026">
    <property type="protein sequence ID" value="KAL0859995.1"/>
    <property type="molecule type" value="Genomic_DNA"/>
</dbReference>
<name>A0ABR3H600_LOXSC</name>
<dbReference type="PANTHER" id="PTHR47027">
    <property type="entry name" value="REVERSE TRANSCRIPTASE DOMAIN-CONTAINING PROTEIN"/>
    <property type="match status" value="1"/>
</dbReference>
<keyword evidence="3" id="KW-1185">Reference proteome</keyword>
<protein>
    <recommendedName>
        <fullName evidence="1">Reverse transcriptase domain-containing protein</fullName>
    </recommendedName>
</protein>